<sequence>MDEPRLNGVKPRHAALAVLVATIWGVNFVAIELGLRDFPPLLFSGLRFLAAAVPALFLVGPPRVAWRWVVAVGLVLGVAKFGFVFSGMHAGMPAGLSSLVLQSQAVFTVVFAAVLLRERPRRTQLVGIGVASAGILVIALDYGVGSPLGAFLLVIAGAACWGLSNVITRHAKPPDALSFIVWVSAVAVLPLFALSLLIEGPSADLAALRGFDWSGAAALGFVAWVSTLLGFGLWGFLLREYDASTVAPFSLLVPVAGMLSAWVFLGEELTVLRCTAGLLVVAGMASTAIKPRDRVPVLT</sequence>
<feature type="transmembrane region" description="Helical" evidence="6">
    <location>
        <begin position="41"/>
        <end position="59"/>
    </location>
</feature>
<keyword evidence="5 6" id="KW-0472">Membrane</keyword>
<dbReference type="AlphaFoldDB" id="A0A2T0TAD7"/>
<dbReference type="InterPro" id="IPR000620">
    <property type="entry name" value="EamA_dom"/>
</dbReference>
<evidence type="ECO:0000259" key="7">
    <source>
        <dbReference type="Pfam" id="PF00892"/>
    </source>
</evidence>
<evidence type="ECO:0000313" key="8">
    <source>
        <dbReference type="EMBL" id="PRY42620.1"/>
    </source>
</evidence>
<feature type="domain" description="EamA" evidence="7">
    <location>
        <begin position="151"/>
        <end position="285"/>
    </location>
</feature>
<dbReference type="EMBL" id="PVTF01000004">
    <property type="protein sequence ID" value="PRY42620.1"/>
    <property type="molecule type" value="Genomic_DNA"/>
</dbReference>
<feature type="transmembrane region" description="Helical" evidence="6">
    <location>
        <begin position="179"/>
        <end position="198"/>
    </location>
</feature>
<protein>
    <submittedName>
        <fullName evidence="8">O-acetylserine/cysteine efflux transporter</fullName>
    </submittedName>
</protein>
<feature type="transmembrane region" description="Helical" evidence="6">
    <location>
        <begin position="94"/>
        <end position="116"/>
    </location>
</feature>
<dbReference type="Proteomes" id="UP000239494">
    <property type="component" value="Unassembled WGS sequence"/>
</dbReference>
<evidence type="ECO:0000313" key="9">
    <source>
        <dbReference type="Proteomes" id="UP000239494"/>
    </source>
</evidence>
<evidence type="ECO:0000256" key="4">
    <source>
        <dbReference type="ARBA" id="ARBA00022989"/>
    </source>
</evidence>
<evidence type="ECO:0000256" key="1">
    <source>
        <dbReference type="ARBA" id="ARBA00004141"/>
    </source>
</evidence>
<dbReference type="GO" id="GO:0016020">
    <property type="term" value="C:membrane"/>
    <property type="evidence" value="ECO:0007669"/>
    <property type="project" value="UniProtKB-SubCell"/>
</dbReference>
<comment type="subcellular location">
    <subcellularLocation>
        <location evidence="1">Membrane</location>
        <topology evidence="1">Multi-pass membrane protein</topology>
    </subcellularLocation>
</comment>
<keyword evidence="3 6" id="KW-0812">Transmembrane</keyword>
<feature type="domain" description="EamA" evidence="7">
    <location>
        <begin position="15"/>
        <end position="139"/>
    </location>
</feature>
<feature type="transmembrane region" description="Helical" evidence="6">
    <location>
        <begin position="245"/>
        <end position="264"/>
    </location>
</feature>
<reference evidence="8 9" key="1">
    <citation type="submission" date="2018-03" db="EMBL/GenBank/DDBJ databases">
        <title>Genomic Encyclopedia of Archaeal and Bacterial Type Strains, Phase II (KMG-II): from individual species to whole genera.</title>
        <authorList>
            <person name="Goeker M."/>
        </authorList>
    </citation>
    <scope>NUCLEOTIDE SEQUENCE [LARGE SCALE GENOMIC DNA]</scope>
    <source>
        <strain evidence="8 9">DSM 44720</strain>
    </source>
</reference>
<keyword evidence="4 6" id="KW-1133">Transmembrane helix</keyword>
<evidence type="ECO:0000256" key="3">
    <source>
        <dbReference type="ARBA" id="ARBA00022692"/>
    </source>
</evidence>
<dbReference type="PANTHER" id="PTHR32322">
    <property type="entry name" value="INNER MEMBRANE TRANSPORTER"/>
    <property type="match status" value="1"/>
</dbReference>
<proteinExistence type="inferred from homology"/>
<evidence type="ECO:0000256" key="6">
    <source>
        <dbReference type="SAM" id="Phobius"/>
    </source>
</evidence>
<feature type="transmembrane region" description="Helical" evidence="6">
    <location>
        <begin position="148"/>
        <end position="167"/>
    </location>
</feature>
<evidence type="ECO:0000256" key="5">
    <source>
        <dbReference type="ARBA" id="ARBA00023136"/>
    </source>
</evidence>
<keyword evidence="9" id="KW-1185">Reference proteome</keyword>
<dbReference type="SUPFAM" id="SSF103481">
    <property type="entry name" value="Multidrug resistance efflux transporter EmrE"/>
    <property type="match status" value="2"/>
</dbReference>
<comment type="caution">
    <text evidence="8">The sequence shown here is derived from an EMBL/GenBank/DDBJ whole genome shotgun (WGS) entry which is preliminary data.</text>
</comment>
<dbReference type="InterPro" id="IPR037185">
    <property type="entry name" value="EmrE-like"/>
</dbReference>
<gene>
    <name evidence="8" type="ORF">CLV43_104455</name>
</gene>
<name>A0A2T0TAD7_9PSEU</name>
<dbReference type="Pfam" id="PF00892">
    <property type="entry name" value="EamA"/>
    <property type="match status" value="2"/>
</dbReference>
<feature type="transmembrane region" description="Helical" evidence="6">
    <location>
        <begin position="66"/>
        <end position="88"/>
    </location>
</feature>
<organism evidence="8 9">
    <name type="scientific">Umezawaea tangerina</name>
    <dbReference type="NCBI Taxonomy" id="84725"/>
    <lineage>
        <taxon>Bacteria</taxon>
        <taxon>Bacillati</taxon>
        <taxon>Actinomycetota</taxon>
        <taxon>Actinomycetes</taxon>
        <taxon>Pseudonocardiales</taxon>
        <taxon>Pseudonocardiaceae</taxon>
        <taxon>Umezawaea</taxon>
    </lineage>
</organism>
<accession>A0A2T0TAD7</accession>
<feature type="transmembrane region" description="Helical" evidence="6">
    <location>
        <begin position="14"/>
        <end position="35"/>
    </location>
</feature>
<dbReference type="InterPro" id="IPR050638">
    <property type="entry name" value="AA-Vitamin_Transporters"/>
</dbReference>
<dbReference type="PANTHER" id="PTHR32322:SF9">
    <property type="entry name" value="AMINO-ACID METABOLITE EFFLUX PUMP-RELATED"/>
    <property type="match status" value="1"/>
</dbReference>
<feature type="transmembrane region" description="Helical" evidence="6">
    <location>
        <begin position="270"/>
        <end position="289"/>
    </location>
</feature>
<evidence type="ECO:0000256" key="2">
    <source>
        <dbReference type="ARBA" id="ARBA00007362"/>
    </source>
</evidence>
<comment type="similarity">
    <text evidence="2">Belongs to the EamA transporter family.</text>
</comment>
<feature type="transmembrane region" description="Helical" evidence="6">
    <location>
        <begin position="218"/>
        <end position="238"/>
    </location>
</feature>
<feature type="transmembrane region" description="Helical" evidence="6">
    <location>
        <begin position="123"/>
        <end position="142"/>
    </location>
</feature>